<feature type="compositionally biased region" description="Low complexity" evidence="1">
    <location>
        <begin position="67"/>
        <end position="120"/>
    </location>
</feature>
<dbReference type="CDD" id="cd00657">
    <property type="entry name" value="Ferritin_like"/>
    <property type="match status" value="1"/>
</dbReference>
<evidence type="ECO:0000313" key="2">
    <source>
        <dbReference type="EMBL" id="MBP1924820.1"/>
    </source>
</evidence>
<name>A0ABS4GAW2_9FIRM</name>
<organism evidence="2 3">
    <name type="scientific">Sedimentibacter acidaminivorans</name>
    <dbReference type="NCBI Taxonomy" id="913099"/>
    <lineage>
        <taxon>Bacteria</taxon>
        <taxon>Bacillati</taxon>
        <taxon>Bacillota</taxon>
        <taxon>Tissierellia</taxon>
        <taxon>Sedimentibacter</taxon>
    </lineage>
</organism>
<dbReference type="InterPro" id="IPR012851">
    <property type="entry name" value="Spore_coat_CotF-like"/>
</dbReference>
<dbReference type="SUPFAM" id="SSF47240">
    <property type="entry name" value="Ferritin-like"/>
    <property type="match status" value="1"/>
</dbReference>
<accession>A0ABS4GAW2</accession>
<keyword evidence="3" id="KW-1185">Reference proteome</keyword>
<dbReference type="EMBL" id="JAGGKS010000002">
    <property type="protein sequence ID" value="MBP1924820.1"/>
    <property type="molecule type" value="Genomic_DNA"/>
</dbReference>
<keyword evidence="2" id="KW-0946">Virion</keyword>
<dbReference type="Proteomes" id="UP001519342">
    <property type="component" value="Unassembled WGS sequence"/>
</dbReference>
<feature type="region of interest" description="Disordered" evidence="1">
    <location>
        <begin position="66"/>
        <end position="123"/>
    </location>
</feature>
<proteinExistence type="predicted"/>
<sequence length="184" mass="21072">MNLNLSTKEKFLLEDQKSHEQLCIQKYTNYANQASCPQLKTILQNNAKQEQEHLNSINQLLNGQIPSMNNQQQSNQQSMQSNQSSQQSMQSKQSGQMKSTMSQFQQSSSNSSQNGSLMSNRSDKDMCSDLLMTEKYVSNAYDTAIFEFSNPQVRSVLNHIQKEEQQHGESIFKYMESNGMYTVK</sequence>
<comment type="caution">
    <text evidence="2">The sequence shown here is derived from an EMBL/GenBank/DDBJ whole genome shotgun (WGS) entry which is preliminary data.</text>
</comment>
<dbReference type="RefSeq" id="WP_209510584.1">
    <property type="nucleotide sequence ID" value="NZ_JAGGKS010000002.1"/>
</dbReference>
<evidence type="ECO:0000313" key="3">
    <source>
        <dbReference type="Proteomes" id="UP001519342"/>
    </source>
</evidence>
<dbReference type="Gene3D" id="1.20.1260.10">
    <property type="match status" value="1"/>
</dbReference>
<keyword evidence="2" id="KW-0167">Capsid protein</keyword>
<gene>
    <name evidence="2" type="ORF">J2Z76_000677</name>
</gene>
<dbReference type="Pfam" id="PF07875">
    <property type="entry name" value="Coat_F"/>
    <property type="match status" value="1"/>
</dbReference>
<dbReference type="InterPro" id="IPR012347">
    <property type="entry name" value="Ferritin-like"/>
</dbReference>
<dbReference type="InterPro" id="IPR009078">
    <property type="entry name" value="Ferritin-like_SF"/>
</dbReference>
<reference evidence="2 3" key="1">
    <citation type="submission" date="2021-03" db="EMBL/GenBank/DDBJ databases">
        <title>Genomic Encyclopedia of Type Strains, Phase IV (KMG-IV): sequencing the most valuable type-strain genomes for metagenomic binning, comparative biology and taxonomic classification.</title>
        <authorList>
            <person name="Goeker M."/>
        </authorList>
    </citation>
    <scope>NUCLEOTIDE SEQUENCE [LARGE SCALE GENOMIC DNA]</scope>
    <source>
        <strain evidence="2 3">DSM 24004</strain>
    </source>
</reference>
<evidence type="ECO:0000256" key="1">
    <source>
        <dbReference type="SAM" id="MobiDB-lite"/>
    </source>
</evidence>
<protein>
    <submittedName>
        <fullName evidence="2">Spore coat protein CotF</fullName>
    </submittedName>
</protein>